<sequence>MLLFTILSIRYSCPECTQQELCRHLMLMVRHSTDHLIFILRYSINFFYCYTGITTVQHRIFNTAEEHRHTGVDTQVLHSGVKMSPFLTPLFLQCTSNIVFPWK</sequence>
<evidence type="ECO:0000313" key="1">
    <source>
        <dbReference type="EMBL" id="ABK57002.1"/>
    </source>
</evidence>
<name>A0JCU5_GLYIN</name>
<protein>
    <submittedName>
        <fullName evidence="1">Uncharacterized protein</fullName>
    </submittedName>
</protein>
<accession>A0JCU5</accession>
<dbReference type="AlphaFoldDB" id="A0JCU5"/>
<reference evidence="1" key="1">
    <citation type="submission" date="2007-01" db="EMBL/GenBank/DDBJ databases">
        <title>Direct Submission.</title>
        <authorList>
            <person name="Desjardins C.A."/>
            <person name="Gundersen-Rindal D.E."/>
            <person name="Hostetler J.B."/>
            <person name="Tallon L.J."/>
            <person name="Utterback T.R."/>
            <person name="Fuester R.W."/>
            <person name="Schatz M.C."/>
            <person name="Pedroni M.J."/>
            <person name="Fadrosh D.W."/>
            <person name="Haas B.J."/>
            <person name="Toms B.S."/>
            <person name="Chen D."/>
            <person name="Nene V."/>
        </authorList>
    </citation>
    <scope>NUCLEOTIDE SEQUENCE</scope>
</reference>
<organism evidence="1">
    <name type="scientific">Glyptapanteles indiensis</name>
    <name type="common">Parasitoid wasp</name>
    <dbReference type="NCBI Taxonomy" id="92994"/>
    <lineage>
        <taxon>Eukaryota</taxon>
        <taxon>Metazoa</taxon>
        <taxon>Ecdysozoa</taxon>
        <taxon>Arthropoda</taxon>
        <taxon>Hexapoda</taxon>
        <taxon>Insecta</taxon>
        <taxon>Pterygota</taxon>
        <taxon>Neoptera</taxon>
        <taxon>Endopterygota</taxon>
        <taxon>Hymenoptera</taxon>
        <taxon>Apocrita</taxon>
        <taxon>Ichneumonoidea</taxon>
        <taxon>Braconidae</taxon>
        <taxon>Microgastrinae</taxon>
        <taxon>Glyptapanteles</taxon>
    </lineage>
</organism>
<gene>
    <name evidence="1" type="ORF">GIP_L1_00160</name>
</gene>
<proteinExistence type="predicted"/>
<dbReference type="EMBL" id="AC191960">
    <property type="protein sequence ID" value="ABK57002.1"/>
    <property type="molecule type" value="Genomic_DNA"/>
</dbReference>